<accession>I6PDY0</accession>
<organism evidence="1">
    <name type="scientific">Candidatus Sodalis melophagi</name>
    <dbReference type="NCBI Taxonomy" id="1173031"/>
    <lineage>
        <taxon>Bacteria</taxon>
        <taxon>Pseudomonadati</taxon>
        <taxon>Pseudomonadota</taxon>
        <taxon>Gammaproteobacteria</taxon>
        <taxon>Enterobacterales</taxon>
        <taxon>Bruguierivoracaceae</taxon>
        <taxon>Sodalis</taxon>
    </lineage>
</organism>
<proteinExistence type="predicted"/>
<name>I6PDY0_9GAMM</name>
<gene>
    <name evidence="1" type="primary">ssaB</name>
</gene>
<evidence type="ECO:0000313" key="1">
    <source>
        <dbReference type="EMBL" id="AFH88803.1"/>
    </source>
</evidence>
<dbReference type="EMBL" id="JQ003582">
    <property type="protein sequence ID" value="AFH88803.1"/>
    <property type="molecule type" value="Genomic_DNA"/>
</dbReference>
<dbReference type="AlphaFoldDB" id="I6PDY0"/>
<reference evidence="1" key="1">
    <citation type="journal article" date="2012" name="PLoS ONE">
        <title>Candidatus Sodalis melophagi sp. nov.: Phylogenetically Independent Comparative Model to the Tsetse Fly Symbiont Sodalis glossinidius.</title>
        <authorList>
            <person name="Chrudimsky T."/>
            <person name="Husnik F."/>
            <person name="Novakova E."/>
            <person name="Hypsa V."/>
        </authorList>
    </citation>
    <scope>NUCLEOTIDE SEQUENCE</scope>
    <source>
        <strain evidence="1">CZT</strain>
    </source>
</reference>
<sequence>MLNRFRGVSFLSDIHLSEKGSEVLLLIDNQPARAYISTLSFFFTISISDSSILSDISIRYLTLLLAAHPGVHDYALQLSAAKAWLGCYYDKTLANETLATELEKQLALARYLTNVVAGLGITRQDVRHEVEL</sequence>
<protein>
    <submittedName>
        <fullName evidence="1">Putative type III secretion system protein SsaB</fullName>
    </submittedName>
</protein>